<name>A0A379G9U9_9BACT</name>
<dbReference type="Proteomes" id="UP000254235">
    <property type="component" value="Unassembled WGS sequence"/>
</dbReference>
<protein>
    <recommendedName>
        <fullName evidence="3">Lipocalin-like domain-containing protein</fullName>
    </recommendedName>
</protein>
<organism evidence="1 2">
    <name type="scientific">Prevotella pallens</name>
    <dbReference type="NCBI Taxonomy" id="60133"/>
    <lineage>
        <taxon>Bacteria</taxon>
        <taxon>Pseudomonadati</taxon>
        <taxon>Bacteroidota</taxon>
        <taxon>Bacteroidia</taxon>
        <taxon>Bacteroidales</taxon>
        <taxon>Prevotellaceae</taxon>
        <taxon>Prevotella</taxon>
    </lineage>
</organism>
<dbReference type="AlphaFoldDB" id="A0A379G9U9"/>
<evidence type="ECO:0008006" key="3">
    <source>
        <dbReference type="Google" id="ProtNLM"/>
    </source>
</evidence>
<sequence>MGKPTLDMSRIRFCILIFLIPFLFQFFSCSQKREIDPQEIVGRWELVSKGVKPIAYIELSFYKDSTAMFDCLTDTVIYLRYRIRKDSLYLKDLNNNCTRDLILSLDGNIFYLCSLKKCNEKLIYKKRNDTLGKFDTSFVKSIIPAWH</sequence>
<evidence type="ECO:0000313" key="2">
    <source>
        <dbReference type="Proteomes" id="UP000254235"/>
    </source>
</evidence>
<dbReference type="EMBL" id="UGTP01000003">
    <property type="protein sequence ID" value="SUC37681.1"/>
    <property type="molecule type" value="Genomic_DNA"/>
</dbReference>
<proteinExistence type="predicted"/>
<reference evidence="1 2" key="1">
    <citation type="submission" date="2018-06" db="EMBL/GenBank/DDBJ databases">
        <authorList>
            <consortium name="Pathogen Informatics"/>
            <person name="Doyle S."/>
        </authorList>
    </citation>
    <scope>NUCLEOTIDE SEQUENCE [LARGE SCALE GENOMIC DNA]</scope>
    <source>
        <strain evidence="1 2">NCTC13043</strain>
    </source>
</reference>
<evidence type="ECO:0000313" key="1">
    <source>
        <dbReference type="EMBL" id="SUC37681.1"/>
    </source>
</evidence>
<accession>A0A379G9U9</accession>
<dbReference type="OrthoDB" id="1073701at2"/>
<gene>
    <name evidence="1" type="ORF">NCTC13043_02177</name>
</gene>